<evidence type="ECO:0000256" key="8">
    <source>
        <dbReference type="SAM" id="MobiDB-lite"/>
    </source>
</evidence>
<dbReference type="CDD" id="cd02675">
    <property type="entry name" value="Ephrin_ectodomain"/>
    <property type="match status" value="1"/>
</dbReference>
<dbReference type="OrthoDB" id="6250301at2759"/>
<dbReference type="InterPro" id="IPR008972">
    <property type="entry name" value="Cupredoxin"/>
</dbReference>
<evidence type="ECO:0000313" key="13">
    <source>
        <dbReference type="Proteomes" id="UP000024635"/>
    </source>
</evidence>
<evidence type="ECO:0000256" key="3">
    <source>
        <dbReference type="ARBA" id="ARBA00023136"/>
    </source>
</evidence>
<dbReference type="SUPFAM" id="SSF56436">
    <property type="entry name" value="C-type lectin-like"/>
    <property type="match status" value="1"/>
</dbReference>
<name>A0A016VW45_9BILA</name>
<organism evidence="12 13">
    <name type="scientific">Ancylostoma ceylanicum</name>
    <dbReference type="NCBI Taxonomy" id="53326"/>
    <lineage>
        <taxon>Eukaryota</taxon>
        <taxon>Metazoa</taxon>
        <taxon>Ecdysozoa</taxon>
        <taxon>Nematoda</taxon>
        <taxon>Chromadorea</taxon>
        <taxon>Rhabditida</taxon>
        <taxon>Rhabditina</taxon>
        <taxon>Rhabditomorpha</taxon>
        <taxon>Strongyloidea</taxon>
        <taxon>Ancylostomatidae</taxon>
        <taxon>Ancylostomatinae</taxon>
        <taxon>Ancylostoma</taxon>
    </lineage>
</organism>
<dbReference type="Pfam" id="PF00812">
    <property type="entry name" value="Ephrin"/>
    <property type="match status" value="1"/>
</dbReference>
<dbReference type="PANTHER" id="PTHR11304:SF43">
    <property type="entry name" value="EPHRIN RBD DOMAIN-CONTAINING PROTEIN"/>
    <property type="match status" value="1"/>
</dbReference>
<evidence type="ECO:0000256" key="5">
    <source>
        <dbReference type="ARBA" id="ARBA00023180"/>
    </source>
</evidence>
<evidence type="ECO:0000256" key="2">
    <source>
        <dbReference type="ARBA" id="ARBA00022729"/>
    </source>
</evidence>
<dbReference type="Gene3D" id="3.10.100.10">
    <property type="entry name" value="Mannose-Binding Protein A, subunit A"/>
    <property type="match status" value="1"/>
</dbReference>
<comment type="similarity">
    <text evidence="6 7">Belongs to the ephrin family.</text>
</comment>
<dbReference type="InterPro" id="IPR001799">
    <property type="entry name" value="Ephrin_RBD"/>
</dbReference>
<reference evidence="13" key="1">
    <citation type="journal article" date="2015" name="Nat. Genet.">
        <title>The genome and transcriptome of the zoonotic hookworm Ancylostoma ceylanicum identify infection-specific gene families.</title>
        <authorList>
            <person name="Schwarz E.M."/>
            <person name="Hu Y."/>
            <person name="Antoshechkin I."/>
            <person name="Miller M.M."/>
            <person name="Sternberg P.W."/>
            <person name="Aroian R.V."/>
        </authorList>
    </citation>
    <scope>NUCLEOTIDE SEQUENCE</scope>
    <source>
        <strain evidence="13">HY135</strain>
    </source>
</reference>
<dbReference type="PRINTS" id="PR01347">
    <property type="entry name" value="EPHRIN"/>
</dbReference>
<dbReference type="GO" id="GO:0048013">
    <property type="term" value="P:ephrin receptor signaling pathway"/>
    <property type="evidence" value="ECO:0007669"/>
    <property type="project" value="TreeGrafter"/>
</dbReference>
<keyword evidence="9" id="KW-0812">Transmembrane</keyword>
<protein>
    <recommendedName>
        <fullName evidence="11">Ephrin RBD domain-containing protein</fullName>
    </recommendedName>
</protein>
<dbReference type="InterPro" id="IPR031328">
    <property type="entry name" value="Ephrin"/>
</dbReference>
<dbReference type="STRING" id="53326.A0A016VW45"/>
<dbReference type="PANTHER" id="PTHR11304">
    <property type="entry name" value="EPHRIN"/>
    <property type="match status" value="1"/>
</dbReference>
<accession>A0A016VW45</accession>
<evidence type="ECO:0000256" key="7">
    <source>
        <dbReference type="RuleBase" id="RU004375"/>
    </source>
</evidence>
<dbReference type="AlphaFoldDB" id="A0A016VW45"/>
<keyword evidence="9" id="KW-1133">Transmembrane helix</keyword>
<gene>
    <name evidence="12" type="primary">Acey_s0004.g1882</name>
    <name evidence="12" type="ORF">Y032_0004g1882</name>
</gene>
<feature type="region of interest" description="Disordered" evidence="8">
    <location>
        <begin position="317"/>
        <end position="337"/>
    </location>
</feature>
<dbReference type="Proteomes" id="UP000024635">
    <property type="component" value="Unassembled WGS sequence"/>
</dbReference>
<keyword evidence="5" id="KW-0325">Glycoprotein</keyword>
<keyword evidence="2 10" id="KW-0732">Signal</keyword>
<dbReference type="PROSITE" id="PS51551">
    <property type="entry name" value="EPHRIN_RBD_2"/>
    <property type="match status" value="1"/>
</dbReference>
<evidence type="ECO:0000256" key="6">
    <source>
        <dbReference type="PROSITE-ProRule" id="PRU00884"/>
    </source>
</evidence>
<dbReference type="Gene3D" id="2.60.40.420">
    <property type="entry name" value="Cupredoxins - blue copper proteins"/>
    <property type="match status" value="1"/>
</dbReference>
<comment type="caution">
    <text evidence="12">The sequence shown here is derived from an EMBL/GenBank/DDBJ whole genome shotgun (WGS) entry which is preliminary data.</text>
</comment>
<keyword evidence="3 7" id="KW-0472">Membrane</keyword>
<evidence type="ECO:0000313" key="12">
    <source>
        <dbReference type="EMBL" id="EYC30973.1"/>
    </source>
</evidence>
<evidence type="ECO:0000256" key="1">
    <source>
        <dbReference type="ARBA" id="ARBA00004370"/>
    </source>
</evidence>
<evidence type="ECO:0000256" key="9">
    <source>
        <dbReference type="SAM" id="Phobius"/>
    </source>
</evidence>
<dbReference type="InterPro" id="IPR016186">
    <property type="entry name" value="C-type_lectin-like/link_sf"/>
</dbReference>
<evidence type="ECO:0000256" key="4">
    <source>
        <dbReference type="ARBA" id="ARBA00023157"/>
    </source>
</evidence>
<dbReference type="GO" id="GO:0007411">
    <property type="term" value="P:axon guidance"/>
    <property type="evidence" value="ECO:0007669"/>
    <property type="project" value="TreeGrafter"/>
</dbReference>
<comment type="subcellular location">
    <subcellularLocation>
        <location evidence="1">Membrane</location>
    </subcellularLocation>
</comment>
<dbReference type="GO" id="GO:0005886">
    <property type="term" value="C:plasma membrane"/>
    <property type="evidence" value="ECO:0007669"/>
    <property type="project" value="TreeGrafter"/>
</dbReference>
<evidence type="ECO:0000256" key="10">
    <source>
        <dbReference type="SAM" id="SignalP"/>
    </source>
</evidence>
<dbReference type="GO" id="GO:0046875">
    <property type="term" value="F:ephrin receptor binding"/>
    <property type="evidence" value="ECO:0007669"/>
    <property type="project" value="TreeGrafter"/>
</dbReference>
<evidence type="ECO:0000259" key="11">
    <source>
        <dbReference type="PROSITE" id="PS51551"/>
    </source>
</evidence>
<sequence>MQQRLVMLFKAVSVFCLLFSAVSFPIRNENSCDCSCPGEDLNATVASVTEEPCDCSCDDPVFLIFVDANEVIDDNQTLEVNQSEPCPEGWKTFGSSCYYVETERLVYHEAEANCNEKGAELFAADSLAEWFEVMDFAPSFSWSWTAIFVEDDEVQWRGALDACELMLLFLFYYFVTPGESKKLPDVYWNSSNSLLEQHVSIGDALDIICPFYNPDVDFVDTEQSIIFRVPESDYESCTLSQAARELGRCVSPMKRDKVKISFRLLSPNPSALDYQPGHTYFFITTSTGTPWGLDNTQGGLCSTHQLKMIIHVGSYGHHNHRHHRKPTTTTVESPLDEPDWPSDPFWTDLFQKVQTVGDTVWSTIKRGERLSLDVGDERHGYESVHLDDDIEFQIHEIGDVESLFMSSAPVNSLTSLLVLLLIAVILRV</sequence>
<feature type="transmembrane region" description="Helical" evidence="9">
    <location>
        <begin position="403"/>
        <end position="426"/>
    </location>
</feature>
<feature type="disulfide bond" evidence="6">
    <location>
        <begin position="209"/>
        <end position="249"/>
    </location>
</feature>
<feature type="chain" id="PRO_5001490589" description="Ephrin RBD domain-containing protein" evidence="10">
    <location>
        <begin position="24"/>
        <end position="428"/>
    </location>
</feature>
<dbReference type="InterPro" id="IPR016187">
    <property type="entry name" value="CTDL_fold"/>
</dbReference>
<keyword evidence="4 6" id="KW-1015">Disulfide bond</keyword>
<keyword evidence="13" id="KW-1185">Reference proteome</keyword>
<feature type="disulfide bond" evidence="6">
    <location>
        <begin position="237"/>
        <end position="301"/>
    </location>
</feature>
<dbReference type="SUPFAM" id="SSF49503">
    <property type="entry name" value="Cupredoxins"/>
    <property type="match status" value="1"/>
</dbReference>
<feature type="signal peptide" evidence="10">
    <location>
        <begin position="1"/>
        <end position="23"/>
    </location>
</feature>
<feature type="compositionally biased region" description="Basic residues" evidence="8">
    <location>
        <begin position="317"/>
        <end position="326"/>
    </location>
</feature>
<dbReference type="EMBL" id="JARK01001340">
    <property type="protein sequence ID" value="EYC30973.1"/>
    <property type="molecule type" value="Genomic_DNA"/>
</dbReference>
<proteinExistence type="inferred from homology"/>
<feature type="domain" description="Ephrin RBD" evidence="11">
    <location>
        <begin position="181"/>
        <end position="312"/>
    </location>
</feature>